<comment type="caution">
    <text evidence="2">The sequence shown here is derived from an EMBL/GenBank/DDBJ whole genome shotgun (WGS) entry which is preliminary data.</text>
</comment>
<dbReference type="InterPro" id="IPR050324">
    <property type="entry name" value="CDP-alcohol_PTase-I"/>
</dbReference>
<dbReference type="GO" id="GO:0005739">
    <property type="term" value="C:mitochondrion"/>
    <property type="evidence" value="ECO:0007669"/>
    <property type="project" value="TreeGrafter"/>
</dbReference>
<dbReference type="InterPro" id="IPR006353">
    <property type="entry name" value="HAD-SF_hydro_IIA_CECR5"/>
</dbReference>
<dbReference type="NCBIfam" id="TIGR01460">
    <property type="entry name" value="HAD-SF-IIA"/>
    <property type="match status" value="1"/>
</dbReference>
<dbReference type="PANTHER" id="PTHR14269:SF4">
    <property type="entry name" value="CAT EYE SYNDROME CRITICAL REGION PROTEIN 5"/>
    <property type="match status" value="1"/>
</dbReference>
<dbReference type="AlphaFoldDB" id="A0A175WCE3"/>
<feature type="region of interest" description="Disordered" evidence="1">
    <location>
        <begin position="1"/>
        <end position="76"/>
    </location>
</feature>
<dbReference type="Proteomes" id="UP000078237">
    <property type="component" value="Unassembled WGS sequence"/>
</dbReference>
<evidence type="ECO:0000256" key="1">
    <source>
        <dbReference type="SAM" id="MobiDB-lite"/>
    </source>
</evidence>
<keyword evidence="3" id="KW-1185">Reference proteome</keyword>
<organism evidence="2 3">
    <name type="scientific">Madurella mycetomatis</name>
    <dbReference type="NCBI Taxonomy" id="100816"/>
    <lineage>
        <taxon>Eukaryota</taxon>
        <taxon>Fungi</taxon>
        <taxon>Dikarya</taxon>
        <taxon>Ascomycota</taxon>
        <taxon>Pezizomycotina</taxon>
        <taxon>Sordariomycetes</taxon>
        <taxon>Sordariomycetidae</taxon>
        <taxon>Sordariales</taxon>
        <taxon>Sordariales incertae sedis</taxon>
        <taxon>Madurella</taxon>
    </lineage>
</organism>
<dbReference type="InterPro" id="IPR006357">
    <property type="entry name" value="HAD-SF_hydro_IIA"/>
</dbReference>
<dbReference type="EMBL" id="LCTW02000035">
    <property type="protein sequence ID" value="KXX81417.1"/>
    <property type="molecule type" value="Genomic_DNA"/>
</dbReference>
<reference evidence="2 3" key="1">
    <citation type="journal article" date="2016" name="Genome Announc.">
        <title>Genome Sequence of Madurella mycetomatis mm55, Isolated from a Human Mycetoma Case in Sudan.</title>
        <authorList>
            <person name="Smit S."/>
            <person name="Derks M.F."/>
            <person name="Bervoets S."/>
            <person name="Fahal A."/>
            <person name="van Leeuwen W."/>
            <person name="van Belkum A."/>
            <person name="van de Sande W.W."/>
        </authorList>
    </citation>
    <scope>NUCLEOTIDE SEQUENCE [LARGE SCALE GENOMIC DNA]</scope>
    <source>
        <strain evidence="3">mm55</strain>
    </source>
</reference>
<dbReference type="Pfam" id="PF13344">
    <property type="entry name" value="Hydrolase_6"/>
    <property type="match status" value="1"/>
</dbReference>
<feature type="compositionally biased region" description="Low complexity" evidence="1">
    <location>
        <begin position="46"/>
        <end position="76"/>
    </location>
</feature>
<gene>
    <name evidence="2" type="ORF">MMYC01_202650</name>
</gene>
<evidence type="ECO:0000313" key="2">
    <source>
        <dbReference type="EMBL" id="KXX81417.1"/>
    </source>
</evidence>
<evidence type="ECO:0000313" key="3">
    <source>
        <dbReference type="Proteomes" id="UP000078237"/>
    </source>
</evidence>
<dbReference type="OrthoDB" id="10251048at2759"/>
<dbReference type="VEuPathDB" id="FungiDB:MMYC01_202650"/>
<dbReference type="FunFam" id="3.40.50.1000:FF:000069">
    <property type="entry name" value="HAD-superfamily subfamily IIA hydrolase"/>
    <property type="match status" value="1"/>
</dbReference>
<dbReference type="NCBIfam" id="TIGR01456">
    <property type="entry name" value="CECR5"/>
    <property type="match status" value="1"/>
</dbReference>
<dbReference type="InterPro" id="IPR036412">
    <property type="entry name" value="HAD-like_sf"/>
</dbReference>
<name>A0A175WCE3_9PEZI</name>
<dbReference type="Gene3D" id="3.40.50.1000">
    <property type="entry name" value="HAD superfamily/HAD-like"/>
    <property type="match status" value="2"/>
</dbReference>
<sequence length="471" mass="51513">MSSIPVQRPGMGPRQVSSSSFAGEFNVARRRLEELGVDEPGEEEVPSPALSSSSSTTEEDPCSPAESVTPPSPATPITVPVTPAVNSDVADNFAFAFDIDGVLIRGGRPIPEAVEAMKVLNGENEFGIKVPYIFLTNGGGKFETERCRDLSQQLEIEVSPGQFICGHTPMREFADRYGTVLVVGGEGEKCRQVAESYGFRDVITPGDILKANAATAPFRRLTETEHRNSRDLLARGKMSDIVVEAIFVFADSRDWASDLQIILDIAQSKGGRLETRSETFDEGPPIFFSHNDVLWSAAHEHARLGMGALRRIVETVFEDTTGGRKLKTHAFGKPQVSTFEFATRLLQQWRVAQHGLPEAEPPATVYFVGDTPESDIRGTNSMNEVSKNEWYSILVKTGVYQEGTEPKYKPRKLVDTVLDAVNHGIRREMAKAGSRKGTGGRMLPLDDVALKAVGEGHTPDFEMKAEPFCAP</sequence>
<feature type="compositionally biased region" description="Acidic residues" evidence="1">
    <location>
        <begin position="35"/>
        <end position="45"/>
    </location>
</feature>
<accession>A0A175WCE3</accession>
<dbReference type="SUPFAM" id="SSF56784">
    <property type="entry name" value="HAD-like"/>
    <property type="match status" value="1"/>
</dbReference>
<proteinExistence type="predicted"/>
<dbReference type="GO" id="GO:0046474">
    <property type="term" value="P:glycerophospholipid biosynthetic process"/>
    <property type="evidence" value="ECO:0007669"/>
    <property type="project" value="TreeGrafter"/>
</dbReference>
<dbReference type="Pfam" id="PF13242">
    <property type="entry name" value="Hydrolase_like"/>
    <property type="match status" value="1"/>
</dbReference>
<dbReference type="STRING" id="100816.A0A175WCE3"/>
<protein>
    <submittedName>
        <fullName evidence="2">Cat eye syndrome critical region protein 5</fullName>
    </submittedName>
</protein>
<dbReference type="PANTHER" id="PTHR14269">
    <property type="entry name" value="CDP-DIACYLGLYCEROL--GLYCEROL-3-PHOSPHATE 3-PHOSPHATIDYLTRANSFERASE-RELATED"/>
    <property type="match status" value="1"/>
</dbReference>
<dbReference type="InterPro" id="IPR023214">
    <property type="entry name" value="HAD_sf"/>
</dbReference>